<evidence type="ECO:0008006" key="5">
    <source>
        <dbReference type="Google" id="ProtNLM"/>
    </source>
</evidence>
<sequence>MPRPCLVLRCQSLVLSLSAAAAAARLREKEEQEEQRKTDPRSDAVKRQQRICRRAKWGDKCGLRPEQAHFLRRQGCRSHPTLRFLKKLEILRLSSTHPPSLPPSAFCMISLNRATTIAPRPAPKSTQRPKCPLRGHQLRAPFLESN</sequence>
<evidence type="ECO:0000313" key="3">
    <source>
        <dbReference type="EMBL" id="PTQ41570.1"/>
    </source>
</evidence>
<accession>A0A2R6X641</accession>
<feature type="signal peptide" evidence="2">
    <location>
        <begin position="1"/>
        <end position="23"/>
    </location>
</feature>
<dbReference type="Proteomes" id="UP000244005">
    <property type="component" value="Unassembled WGS sequence"/>
</dbReference>
<gene>
    <name evidence="3" type="ORF">MARPO_0033s0002</name>
</gene>
<feature type="compositionally biased region" description="Basic and acidic residues" evidence="1">
    <location>
        <begin position="28"/>
        <end position="46"/>
    </location>
</feature>
<feature type="chain" id="PRO_5015355375" description="Secreted protein" evidence="2">
    <location>
        <begin position="24"/>
        <end position="146"/>
    </location>
</feature>
<evidence type="ECO:0000256" key="2">
    <source>
        <dbReference type="SAM" id="SignalP"/>
    </source>
</evidence>
<dbReference type="Gramene" id="Mp1g16580.1">
    <property type="protein sequence ID" value="Mp1g16580.1.cds1"/>
    <property type="gene ID" value="Mp1g16580"/>
</dbReference>
<keyword evidence="4" id="KW-1185">Reference proteome</keyword>
<keyword evidence="2" id="KW-0732">Signal</keyword>
<name>A0A2R6X641_MARPO</name>
<organism evidence="3 4">
    <name type="scientific">Marchantia polymorpha</name>
    <name type="common">Common liverwort</name>
    <name type="synonym">Marchantia aquatica</name>
    <dbReference type="NCBI Taxonomy" id="3197"/>
    <lineage>
        <taxon>Eukaryota</taxon>
        <taxon>Viridiplantae</taxon>
        <taxon>Streptophyta</taxon>
        <taxon>Embryophyta</taxon>
        <taxon>Marchantiophyta</taxon>
        <taxon>Marchantiopsida</taxon>
        <taxon>Marchantiidae</taxon>
        <taxon>Marchantiales</taxon>
        <taxon>Marchantiaceae</taxon>
        <taxon>Marchantia</taxon>
    </lineage>
</organism>
<dbReference type="AlphaFoldDB" id="A0A2R6X641"/>
<evidence type="ECO:0000313" key="4">
    <source>
        <dbReference type="Proteomes" id="UP000244005"/>
    </source>
</evidence>
<feature type="region of interest" description="Disordered" evidence="1">
    <location>
        <begin position="28"/>
        <end position="48"/>
    </location>
</feature>
<proteinExistence type="predicted"/>
<evidence type="ECO:0000256" key="1">
    <source>
        <dbReference type="SAM" id="MobiDB-lite"/>
    </source>
</evidence>
<protein>
    <recommendedName>
        <fullName evidence="5">Secreted protein</fullName>
    </recommendedName>
</protein>
<dbReference type="EMBL" id="KZ772705">
    <property type="protein sequence ID" value="PTQ41570.1"/>
    <property type="molecule type" value="Genomic_DNA"/>
</dbReference>
<reference evidence="4" key="1">
    <citation type="journal article" date="2017" name="Cell">
        <title>Insights into land plant evolution garnered from the Marchantia polymorpha genome.</title>
        <authorList>
            <person name="Bowman J.L."/>
            <person name="Kohchi T."/>
            <person name="Yamato K.T."/>
            <person name="Jenkins J."/>
            <person name="Shu S."/>
            <person name="Ishizaki K."/>
            <person name="Yamaoka S."/>
            <person name="Nishihama R."/>
            <person name="Nakamura Y."/>
            <person name="Berger F."/>
            <person name="Adam C."/>
            <person name="Aki S.S."/>
            <person name="Althoff F."/>
            <person name="Araki T."/>
            <person name="Arteaga-Vazquez M.A."/>
            <person name="Balasubrmanian S."/>
            <person name="Barry K."/>
            <person name="Bauer D."/>
            <person name="Boehm C.R."/>
            <person name="Briginshaw L."/>
            <person name="Caballero-Perez J."/>
            <person name="Catarino B."/>
            <person name="Chen F."/>
            <person name="Chiyoda S."/>
            <person name="Chovatia M."/>
            <person name="Davies K.M."/>
            <person name="Delmans M."/>
            <person name="Demura T."/>
            <person name="Dierschke T."/>
            <person name="Dolan L."/>
            <person name="Dorantes-Acosta A.E."/>
            <person name="Eklund D.M."/>
            <person name="Florent S.N."/>
            <person name="Flores-Sandoval E."/>
            <person name="Fujiyama A."/>
            <person name="Fukuzawa H."/>
            <person name="Galik B."/>
            <person name="Grimanelli D."/>
            <person name="Grimwood J."/>
            <person name="Grossniklaus U."/>
            <person name="Hamada T."/>
            <person name="Haseloff J."/>
            <person name="Hetherington A.J."/>
            <person name="Higo A."/>
            <person name="Hirakawa Y."/>
            <person name="Hundley H.N."/>
            <person name="Ikeda Y."/>
            <person name="Inoue K."/>
            <person name="Inoue S.I."/>
            <person name="Ishida S."/>
            <person name="Jia Q."/>
            <person name="Kakita M."/>
            <person name="Kanazawa T."/>
            <person name="Kawai Y."/>
            <person name="Kawashima T."/>
            <person name="Kennedy M."/>
            <person name="Kinose K."/>
            <person name="Kinoshita T."/>
            <person name="Kohara Y."/>
            <person name="Koide E."/>
            <person name="Komatsu K."/>
            <person name="Kopischke S."/>
            <person name="Kubo M."/>
            <person name="Kyozuka J."/>
            <person name="Lagercrantz U."/>
            <person name="Lin S.S."/>
            <person name="Lindquist E."/>
            <person name="Lipzen A.M."/>
            <person name="Lu C.W."/>
            <person name="De Luna E."/>
            <person name="Martienssen R.A."/>
            <person name="Minamino N."/>
            <person name="Mizutani M."/>
            <person name="Mizutani M."/>
            <person name="Mochizuki N."/>
            <person name="Monte I."/>
            <person name="Mosher R."/>
            <person name="Nagasaki H."/>
            <person name="Nakagami H."/>
            <person name="Naramoto S."/>
            <person name="Nishitani K."/>
            <person name="Ohtani M."/>
            <person name="Okamoto T."/>
            <person name="Okumura M."/>
            <person name="Phillips J."/>
            <person name="Pollak B."/>
            <person name="Reinders A."/>
            <person name="Rovekamp M."/>
            <person name="Sano R."/>
            <person name="Sawa S."/>
            <person name="Schmid M.W."/>
            <person name="Shirakawa M."/>
            <person name="Solano R."/>
            <person name="Spunde A."/>
            <person name="Suetsugu N."/>
            <person name="Sugano S."/>
            <person name="Sugiyama A."/>
            <person name="Sun R."/>
            <person name="Suzuki Y."/>
            <person name="Takenaka M."/>
            <person name="Takezawa D."/>
            <person name="Tomogane H."/>
            <person name="Tsuzuki M."/>
            <person name="Ueda T."/>
            <person name="Umeda M."/>
            <person name="Ward J.M."/>
            <person name="Watanabe Y."/>
            <person name="Yazaki K."/>
            <person name="Yokoyama R."/>
            <person name="Yoshitake Y."/>
            <person name="Yotsui I."/>
            <person name="Zachgo S."/>
            <person name="Schmutz J."/>
        </authorList>
    </citation>
    <scope>NUCLEOTIDE SEQUENCE [LARGE SCALE GENOMIC DNA]</scope>
    <source>
        <strain evidence="4">Tak-1</strain>
    </source>
</reference>